<evidence type="ECO:0000313" key="2">
    <source>
        <dbReference type="Proteomes" id="UP000824120"/>
    </source>
</evidence>
<dbReference type="EMBL" id="JACXVP010000010">
    <property type="protein sequence ID" value="KAG5581705.1"/>
    <property type="molecule type" value="Genomic_DNA"/>
</dbReference>
<dbReference type="Proteomes" id="UP000824120">
    <property type="component" value="Chromosome 10"/>
</dbReference>
<gene>
    <name evidence="1" type="ORF">H5410_052332</name>
</gene>
<evidence type="ECO:0000313" key="1">
    <source>
        <dbReference type="EMBL" id="KAG5581705.1"/>
    </source>
</evidence>
<comment type="caution">
    <text evidence="1">The sequence shown here is derived from an EMBL/GenBank/DDBJ whole genome shotgun (WGS) entry which is preliminary data.</text>
</comment>
<protein>
    <submittedName>
        <fullName evidence="1">Uncharacterized protein</fullName>
    </submittedName>
</protein>
<proteinExistence type="predicted"/>
<name>A0A9J5X0J1_SOLCO</name>
<accession>A0A9J5X0J1</accession>
<keyword evidence="2" id="KW-1185">Reference proteome</keyword>
<sequence length="191" mass="21257">MSKTLPETDSNKIMVALLLRGVAADYGGMARPRWVGMGADGVGRGWAPKGWIGGGSGVGSECELGFEKELAMLKELYTAKQKETELEIEIKKFKKQLTPDISVDNVDIDENCSEQEDLKLPELEGDDRKHRKTQTNNLLHAATGSTSATKEERVRHINTNMNKLFEKPFMAKPQKELFTPSQINTYKESLG</sequence>
<reference evidence="1 2" key="1">
    <citation type="submission" date="2020-09" db="EMBL/GenBank/DDBJ databases">
        <title>De no assembly of potato wild relative species, Solanum commersonii.</title>
        <authorList>
            <person name="Cho K."/>
        </authorList>
    </citation>
    <scope>NUCLEOTIDE SEQUENCE [LARGE SCALE GENOMIC DNA]</scope>
    <source>
        <strain evidence="1">LZ3.2</strain>
        <tissue evidence="1">Leaf</tissue>
    </source>
</reference>
<dbReference type="AlphaFoldDB" id="A0A9J5X0J1"/>
<organism evidence="1 2">
    <name type="scientific">Solanum commersonii</name>
    <name type="common">Commerson's wild potato</name>
    <name type="synonym">Commerson's nightshade</name>
    <dbReference type="NCBI Taxonomy" id="4109"/>
    <lineage>
        <taxon>Eukaryota</taxon>
        <taxon>Viridiplantae</taxon>
        <taxon>Streptophyta</taxon>
        <taxon>Embryophyta</taxon>
        <taxon>Tracheophyta</taxon>
        <taxon>Spermatophyta</taxon>
        <taxon>Magnoliopsida</taxon>
        <taxon>eudicotyledons</taxon>
        <taxon>Gunneridae</taxon>
        <taxon>Pentapetalae</taxon>
        <taxon>asterids</taxon>
        <taxon>lamiids</taxon>
        <taxon>Solanales</taxon>
        <taxon>Solanaceae</taxon>
        <taxon>Solanoideae</taxon>
        <taxon>Solaneae</taxon>
        <taxon>Solanum</taxon>
    </lineage>
</organism>